<name>A0A9D1AGF0_9FIRM</name>
<keyword evidence="1" id="KW-0175">Coiled coil</keyword>
<dbReference type="Gene3D" id="3.40.50.300">
    <property type="entry name" value="P-loop containing nucleotide triphosphate hydrolases"/>
    <property type="match status" value="2"/>
</dbReference>
<sequence>MNSRWQASRIGLINFWYYDEQEFSFVKGRMLLRGSNGSGKSVTMQSVIPLLLDGNMSPERLDPFGSRDRKMSSYLLEEDDQRDERTGYLYLEFKRQESDTWLTVGMGIRARRGKPLDKWYFSLTDGRRVGKDFLLYRNMGEKVTLSKKELENRIAGGGQVFERQTDYMEYVNRQVFGFETMEEYKEMVDLLIQLRTPKLSKDFKPSVVNDILSDSLQPLSDEDLRPMSEAIENMDTLNLNLKARETEYQAAKKIQRVLERYNKLILFEKAERCCENRKKLSEAEQEAKVQAEEIQKSRERVSELERELEGLSARKEAMEKERESLSGSDAAALKGREVDLAERIGKREKMLEDKKRQLAAKQEQYVEIESKKKADEDRAYEKERELEAFLTEMQAEAEEMSFDEHDFFQSELKENIYSMFSWEPHEGQFKKEKEEIGRGLELLREAGLRQREADELLKKRERQQRDTDAAQRRAAELESMLVQVENEWKEALYSWNGQNQELKFTPEQMREMARFADEYGERSDFARVRQTAADLWIERKGEISGRIRNRQEELRQLQETHREIAEELAQWENRREPEPARSQAAQKNRERLKKMGIPWQEFYKTVEFGKGLTQEECGLLEEALLEMGILDALVIDEQYREQVLKADPGCADRYLFVEPHYAEHSLLDVLDLNDSINDLFFNQRITGILGNIVFCGKETADTEASGSEAQKGPGEKANRVTGKLGSSMTAVYPDGSYQIGVLKGTVSGEHEAGFIGARARERNRQAKIASCRELLAENEQRQKELEGELTVLKQRETRLDEEYEKLPGDEDMREAWNMLSEAARIVERMRAEGERLEQELVRVGGLLKELKRQAGEIAGKLYLTCSLDAFLRADAAASDYGQNLSRLKAGHELFLQIHAHLEELEERREILDEEMDEIRYEEGSVHRELQREQEEYRSVLRQLELTNYEQIRQQLDACIKWLNQYPHRLETCVSEKTQKKERIRMLSEQAARNEERILELRHREEYLERCFAAEANLNYVKISQEFSEAAENTAEISVNAEKAPGVEKNSSAAAEQIRNDLAPECKDMDKDQIIRSLNQVYFENRSFLTDYQIMQTELFEELDREALPGAPSAKRLDIAARYQGVRIVFLRLPGYLETEIQELKDLIKAGDRELFEDILANTVSRKIRGKINASNAWVEKMNSLMGSMNTSSGLKLNLRWRSRTAETEEQLDTKELVELLKKDYRLMREDEAGKLSAHFRSKVEEARRHARDSGGMISFYQVMKETLDYRKWFEFQLFYQKEGERVRELTNSVFGTFSGGEKAMAMYVPLFSAVVAKYQGGRPDAPRLISLDEAFAGVDNRNIRDMFRLMREFQFDFIINSQVLWGDCDTLDALAIYQLLRPENAKFVTVMPYLWNGHARIMLEDESEMEKRAAEGEGGHG</sequence>
<dbReference type="InterPro" id="IPR027417">
    <property type="entry name" value="P-loop_NTPase"/>
</dbReference>
<evidence type="ECO:0000313" key="2">
    <source>
        <dbReference type="EMBL" id="HIR14902.1"/>
    </source>
</evidence>
<comment type="caution">
    <text evidence="2">The sequence shown here is derived from an EMBL/GenBank/DDBJ whole genome shotgun (WGS) entry which is preliminary data.</text>
</comment>
<feature type="coiled-coil region" evidence="1">
    <location>
        <begin position="768"/>
        <end position="853"/>
    </location>
</feature>
<reference evidence="2" key="1">
    <citation type="submission" date="2020-10" db="EMBL/GenBank/DDBJ databases">
        <authorList>
            <person name="Gilroy R."/>
        </authorList>
    </citation>
    <scope>NUCLEOTIDE SEQUENCE</scope>
    <source>
        <strain evidence="2">ChiSjej4B22-8148</strain>
    </source>
</reference>
<feature type="coiled-coil region" evidence="1">
    <location>
        <begin position="453"/>
        <end position="487"/>
    </location>
</feature>
<feature type="coiled-coil region" evidence="1">
    <location>
        <begin position="547"/>
        <end position="574"/>
    </location>
</feature>
<feature type="coiled-coil region" evidence="1">
    <location>
        <begin position="277"/>
        <end position="378"/>
    </location>
</feature>
<proteinExistence type="predicted"/>
<evidence type="ECO:0000313" key="3">
    <source>
        <dbReference type="Proteomes" id="UP000886757"/>
    </source>
</evidence>
<reference evidence="2" key="2">
    <citation type="journal article" date="2021" name="PeerJ">
        <title>Extensive microbial diversity within the chicken gut microbiome revealed by metagenomics and culture.</title>
        <authorList>
            <person name="Gilroy R."/>
            <person name="Ravi A."/>
            <person name="Getino M."/>
            <person name="Pursley I."/>
            <person name="Horton D.L."/>
            <person name="Alikhan N.F."/>
            <person name="Baker D."/>
            <person name="Gharbi K."/>
            <person name="Hall N."/>
            <person name="Watson M."/>
            <person name="Adriaenssens E.M."/>
            <person name="Foster-Nyarko E."/>
            <person name="Jarju S."/>
            <person name="Secka A."/>
            <person name="Antonio M."/>
            <person name="Oren A."/>
            <person name="Chaudhuri R.R."/>
            <person name="La Ragione R."/>
            <person name="Hildebrand F."/>
            <person name="Pallen M.J."/>
        </authorList>
    </citation>
    <scope>NUCLEOTIDE SEQUENCE</scope>
    <source>
        <strain evidence="2">ChiSjej4B22-8148</strain>
    </source>
</reference>
<gene>
    <name evidence="2" type="ORF">IAB31_13385</name>
</gene>
<evidence type="ECO:0000256" key="1">
    <source>
        <dbReference type="SAM" id="Coils"/>
    </source>
</evidence>
<dbReference type="Proteomes" id="UP000886757">
    <property type="component" value="Unassembled WGS sequence"/>
</dbReference>
<dbReference type="SUPFAM" id="SSF52540">
    <property type="entry name" value="P-loop containing nucleoside triphosphate hydrolases"/>
    <property type="match status" value="1"/>
</dbReference>
<protein>
    <submittedName>
        <fullName evidence="2">TIGR02680 family protein</fullName>
    </submittedName>
</protein>
<feature type="coiled-coil region" evidence="1">
    <location>
        <begin position="894"/>
        <end position="946"/>
    </location>
</feature>
<dbReference type="EMBL" id="DVGK01000159">
    <property type="protein sequence ID" value="HIR14902.1"/>
    <property type="molecule type" value="Genomic_DNA"/>
</dbReference>
<accession>A0A9D1AGF0</accession>
<feature type="coiled-coil region" evidence="1">
    <location>
        <begin position="976"/>
        <end position="1003"/>
    </location>
</feature>
<organism evidence="2 3">
    <name type="scientific">Candidatus Choladousia intestinavium</name>
    <dbReference type="NCBI Taxonomy" id="2840727"/>
    <lineage>
        <taxon>Bacteria</taxon>
        <taxon>Bacillati</taxon>
        <taxon>Bacillota</taxon>
        <taxon>Clostridia</taxon>
        <taxon>Lachnospirales</taxon>
        <taxon>Lachnospiraceae</taxon>
        <taxon>Lachnospiraceae incertae sedis</taxon>
        <taxon>Candidatus Choladousia</taxon>
    </lineage>
</organism>
<dbReference type="Pfam" id="PF13558">
    <property type="entry name" value="SbcC_Walker_B"/>
    <property type="match status" value="1"/>
</dbReference>